<dbReference type="PANTHER" id="PTHR12991">
    <property type="entry name" value="NITROGEN PERMEASE REGULATOR 2/TUMOR SUPPRESSOR CANDIDATE 4"/>
    <property type="match status" value="1"/>
</dbReference>
<dbReference type="GO" id="GO:0005096">
    <property type="term" value="F:GTPase activator activity"/>
    <property type="evidence" value="ECO:0007669"/>
    <property type="project" value="TreeGrafter"/>
</dbReference>
<gene>
    <name evidence="4" type="primary">LOC108680442</name>
</gene>
<evidence type="ECO:0000256" key="1">
    <source>
        <dbReference type="ARBA" id="ARBA00008433"/>
    </source>
</evidence>
<dbReference type="GO" id="GO:0034198">
    <property type="term" value="P:cellular response to amino acid starvation"/>
    <property type="evidence" value="ECO:0007669"/>
    <property type="project" value="TreeGrafter"/>
</dbReference>
<feature type="region of interest" description="Disordered" evidence="2">
    <location>
        <begin position="168"/>
        <end position="213"/>
    </location>
</feature>
<name>A0A979FUW7_HYAAZ</name>
<sequence length="511" mass="57825">MNVLQTPGPIDGLFFAQFHPTIGPRIEYRYPESCISDEIFDKFSNFIIPKPEVHGNVVTVNSLGIKIKGYPNKIEDSKYERNALLFNLCLVFKPDARTSPYEPLVHKLSEYLHSLETENSFLSHEGSRKQLPLMLEQLYYHLNAYGRCILKLKLLHPLRMCAELLSPRQETTPVDNSSDRKLTLNSNASNDRRRRETLPAAQHMPDRRGGSSACVRSRGGLCKAGGPGPGESCGGRGCAMDRDIEQPEEIAVLYLKVVDACGAPVAVGEEQVPVIVKPDVLAEMHTLDLTTQQILPFIDGVDHVAKIASLSNVELDLAKKCVQNLAFYEIVKLLPIFQYCNIYIHTNKMETFYWSAVLQQKCIEYVVADVTRDPPSLLLKFVRFNRSVTVKQLCFSELLLGTSTTSNSMPSECDAPARLPPNIDMRRLVNFGLMHGLLRRIQKYPIYQPQPPSKNARRERRVESLNSLSLSLRRYCDGTASYDLLCSRFGLSQRELDHRLSLDRDVIILWK</sequence>
<keyword evidence="3" id="KW-1185">Reference proteome</keyword>
<comment type="similarity">
    <text evidence="1">Belongs to the NPR2 family.</text>
</comment>
<dbReference type="PANTHER" id="PTHR12991:SF10">
    <property type="entry name" value="GATOR COMPLEX PROTEIN NPRL2"/>
    <property type="match status" value="1"/>
</dbReference>
<dbReference type="InterPro" id="IPR009348">
    <property type="entry name" value="NPR2-like"/>
</dbReference>
<dbReference type="CTD" id="10641"/>
<proteinExistence type="inferred from homology"/>
<dbReference type="OrthoDB" id="338854at2759"/>
<dbReference type="Pfam" id="PF06218">
    <property type="entry name" value="NPR2"/>
    <property type="match status" value="2"/>
</dbReference>
<reference evidence="4" key="1">
    <citation type="submission" date="2025-08" db="UniProtKB">
        <authorList>
            <consortium name="RefSeq"/>
        </authorList>
    </citation>
    <scope>IDENTIFICATION</scope>
    <source>
        <tissue evidence="4">Whole organism</tissue>
    </source>
</reference>
<dbReference type="OMA" id="IVMHKPD"/>
<protein>
    <submittedName>
        <fullName evidence="4">GATOR complex protein NPRL2</fullName>
    </submittedName>
</protein>
<dbReference type="GO" id="GO:1990130">
    <property type="term" value="C:GATOR1 complex"/>
    <property type="evidence" value="ECO:0007669"/>
    <property type="project" value="TreeGrafter"/>
</dbReference>
<dbReference type="GO" id="GO:0005774">
    <property type="term" value="C:vacuolar membrane"/>
    <property type="evidence" value="ECO:0007669"/>
    <property type="project" value="TreeGrafter"/>
</dbReference>
<accession>A0A979FUW7</accession>
<dbReference type="RefSeq" id="XP_047741021.1">
    <property type="nucleotide sequence ID" value="XM_047885065.1"/>
</dbReference>
<organism evidence="3 4">
    <name type="scientific">Hyalella azteca</name>
    <name type="common">Amphipod</name>
    <dbReference type="NCBI Taxonomy" id="294128"/>
    <lineage>
        <taxon>Eukaryota</taxon>
        <taxon>Metazoa</taxon>
        <taxon>Ecdysozoa</taxon>
        <taxon>Arthropoda</taxon>
        <taxon>Crustacea</taxon>
        <taxon>Multicrustacea</taxon>
        <taxon>Malacostraca</taxon>
        <taxon>Eumalacostraca</taxon>
        <taxon>Peracarida</taxon>
        <taxon>Amphipoda</taxon>
        <taxon>Senticaudata</taxon>
        <taxon>Talitrida</taxon>
        <taxon>Talitroidea</taxon>
        <taxon>Hyalellidae</taxon>
        <taxon>Hyalella</taxon>
    </lineage>
</organism>
<dbReference type="GO" id="GO:1904262">
    <property type="term" value="P:negative regulation of TORC1 signaling"/>
    <property type="evidence" value="ECO:0007669"/>
    <property type="project" value="TreeGrafter"/>
</dbReference>
<dbReference type="GeneID" id="108680442"/>
<evidence type="ECO:0000313" key="3">
    <source>
        <dbReference type="Proteomes" id="UP000694843"/>
    </source>
</evidence>
<dbReference type="KEGG" id="hazt:108680442"/>
<dbReference type="AlphaFoldDB" id="A0A979FUW7"/>
<dbReference type="GO" id="GO:0010508">
    <property type="term" value="P:positive regulation of autophagy"/>
    <property type="evidence" value="ECO:0007669"/>
    <property type="project" value="TreeGrafter"/>
</dbReference>
<evidence type="ECO:0000256" key="2">
    <source>
        <dbReference type="SAM" id="MobiDB-lite"/>
    </source>
</evidence>
<evidence type="ECO:0000313" key="4">
    <source>
        <dbReference type="RefSeq" id="XP_047741021.1"/>
    </source>
</evidence>
<dbReference type="Proteomes" id="UP000694843">
    <property type="component" value="Unplaced"/>
</dbReference>